<keyword evidence="8 14" id="KW-0346">Stress response</keyword>
<evidence type="ECO:0000256" key="1">
    <source>
        <dbReference type="ARBA" id="ARBA00004496"/>
    </source>
</evidence>
<dbReference type="Gene3D" id="2.30.130.40">
    <property type="entry name" value="LON domain-like"/>
    <property type="match status" value="1"/>
</dbReference>
<evidence type="ECO:0000256" key="19">
    <source>
        <dbReference type="RuleBase" id="RU000591"/>
    </source>
</evidence>
<evidence type="ECO:0000256" key="3">
    <source>
        <dbReference type="ARBA" id="ARBA00022670"/>
    </source>
</evidence>
<keyword evidence="4 14" id="KW-0547">Nucleotide-binding</keyword>
<dbReference type="InterPro" id="IPR020568">
    <property type="entry name" value="Ribosomal_Su5_D2-typ_SF"/>
</dbReference>
<dbReference type="Pfam" id="PF05362">
    <property type="entry name" value="Lon_C"/>
    <property type="match status" value="1"/>
</dbReference>
<evidence type="ECO:0000259" key="20">
    <source>
        <dbReference type="PROSITE" id="PS51786"/>
    </source>
</evidence>
<keyword evidence="23" id="KW-1185">Reference proteome</keyword>
<dbReference type="SMART" id="SM00382">
    <property type="entry name" value="AAA"/>
    <property type="match status" value="1"/>
</dbReference>
<comment type="function">
    <text evidence="10 14">ATP-dependent serine protease that mediates the selective degradation of mutant and abnormal proteins as well as certain short-lived regulatory proteins. Required for cellular homeostasis and for survival from DNA damage and developmental changes induced by stress. Degrades polypeptides processively to yield small peptide fragments that are 5 to 10 amino acids long. Binds to DNA in a double-stranded, site-specific manner.</text>
</comment>
<dbReference type="Gene3D" id="1.20.58.1480">
    <property type="match status" value="1"/>
</dbReference>
<evidence type="ECO:0000256" key="13">
    <source>
        <dbReference type="ARBA" id="ARBA00082722"/>
    </source>
</evidence>
<dbReference type="SMART" id="SM00464">
    <property type="entry name" value="LON"/>
    <property type="match status" value="1"/>
</dbReference>
<dbReference type="Pfam" id="PF00004">
    <property type="entry name" value="AAA"/>
    <property type="match status" value="1"/>
</dbReference>
<dbReference type="PROSITE" id="PS51786">
    <property type="entry name" value="LON_PROTEOLYTIC"/>
    <property type="match status" value="1"/>
</dbReference>
<dbReference type="InterPro" id="IPR027417">
    <property type="entry name" value="P-loop_NTPase"/>
</dbReference>
<dbReference type="GO" id="GO:0005524">
    <property type="term" value="F:ATP binding"/>
    <property type="evidence" value="ECO:0007669"/>
    <property type="project" value="UniProtKB-UniRule"/>
</dbReference>
<evidence type="ECO:0000256" key="10">
    <source>
        <dbReference type="ARBA" id="ARBA00053875"/>
    </source>
</evidence>
<dbReference type="RefSeq" id="WP_093729428.1">
    <property type="nucleotide sequence ID" value="NZ_FMYW01000002.1"/>
</dbReference>
<sequence>MDTLSHILPLLPLRGLVIFPGTVMNLDIARARSLNAVNVAMRHGKKIFIVSQIKSEAEEPALDNLYKVGVVAEIRQMLKLPGGSVRILVEGLCRATADRVTDGVDGCWAASITELSARALNENGLELETLRRMVVSEFEKWVLLGKKISPEILLSFKDNPDAGIVADTIAGYLDVNLATRQLLLETVSVKTRLEKLYEILHKEMTISELEKRIAQKVHQNIEQNQKEYYLREQIKVISQELGDAEDVHAEAEEYREKMKALPLPEEVVKGLNKEVDRLFKMPPMMAESTVIRNYLDTVLDLPWGKYDKNGFDINKAARILDKHHYGLKKVKERILEHLAVQKLAKTNKAPILCLVGPPGVGKTSMALSIAEAVNRKFTRVSLGGVRDEAEIRGHRRTYIGAMPGRLIHGMQKVGCLNPLFLLDEVDKMASDFRGDPASALLEALDPEQNHAFSDHFIEYSFDLSSVFWIVTANTVETIPPALLDRLEVIELSSYTEEEKLNIARLHLLPKEMEANGLTGKTFSITSGAIRKIIREYTREAGVRRLERQLAKLCRKVAYRIVTEKETDAKVTVKNLTDYLGPCIYLESDLRAREEVGIVTGLAWTSVGGELLKVEVLAAEGKGGMTLTGQLGDVMKESARAGYTYIRSRYKKLGLKEDFYDKTDIHIHLPEGAIPKDGPSAGITMVTAMVSALTGRPVKADLAMTGEITLSGKVLPVGGIKEKMLAAHRYGVKTVLLPERNMQDLTELPEKVRDDIQFIPVNHMDEVLKLALKP</sequence>
<evidence type="ECO:0000256" key="18">
    <source>
        <dbReference type="PROSITE-ProRule" id="PRU01122"/>
    </source>
</evidence>
<dbReference type="CDD" id="cd19500">
    <property type="entry name" value="RecA-like_Lon"/>
    <property type="match status" value="1"/>
</dbReference>
<evidence type="ECO:0000313" key="22">
    <source>
        <dbReference type="EMBL" id="SDC11508.1"/>
    </source>
</evidence>
<dbReference type="InterPro" id="IPR027065">
    <property type="entry name" value="Lon_Prtase"/>
</dbReference>
<dbReference type="SUPFAM" id="SSF88697">
    <property type="entry name" value="PUA domain-like"/>
    <property type="match status" value="1"/>
</dbReference>
<dbReference type="InterPro" id="IPR004815">
    <property type="entry name" value="Lon_bac/euk-typ"/>
</dbReference>
<proteinExistence type="evidence at transcript level"/>
<comment type="similarity">
    <text evidence="14 15 18 19">Belongs to the peptidase S16 family.</text>
</comment>
<dbReference type="PROSITE" id="PS51787">
    <property type="entry name" value="LON_N"/>
    <property type="match status" value="1"/>
</dbReference>
<evidence type="ECO:0000256" key="9">
    <source>
        <dbReference type="ARBA" id="ARBA00050665"/>
    </source>
</evidence>
<evidence type="ECO:0000256" key="14">
    <source>
        <dbReference type="HAMAP-Rule" id="MF_01973"/>
    </source>
</evidence>
<keyword evidence="2 14" id="KW-0963">Cytoplasm</keyword>
<dbReference type="Pfam" id="PF02190">
    <property type="entry name" value="LON_substr_bdg"/>
    <property type="match status" value="1"/>
</dbReference>
<dbReference type="PIRSF" id="PIRSF001174">
    <property type="entry name" value="Lon_proteas"/>
    <property type="match status" value="1"/>
</dbReference>
<dbReference type="GO" id="GO:0034605">
    <property type="term" value="P:cellular response to heat"/>
    <property type="evidence" value="ECO:0007669"/>
    <property type="project" value="UniProtKB-UniRule"/>
</dbReference>
<dbReference type="EMBL" id="FMYW01000002">
    <property type="protein sequence ID" value="SDC11508.1"/>
    <property type="molecule type" value="Genomic_DNA"/>
</dbReference>
<dbReference type="InterPro" id="IPR027543">
    <property type="entry name" value="Lon_bac"/>
</dbReference>
<comment type="subunit">
    <text evidence="14 15">Homohexamer. Organized in a ring with a central cavity.</text>
</comment>
<keyword evidence="6 14" id="KW-0720">Serine protease</keyword>
<dbReference type="PROSITE" id="PS01046">
    <property type="entry name" value="LON_SER"/>
    <property type="match status" value="1"/>
</dbReference>
<evidence type="ECO:0000256" key="7">
    <source>
        <dbReference type="ARBA" id="ARBA00022840"/>
    </source>
</evidence>
<dbReference type="HAMAP" id="MF_01973">
    <property type="entry name" value="lon_bact"/>
    <property type="match status" value="1"/>
</dbReference>
<dbReference type="GO" id="GO:0004176">
    <property type="term" value="F:ATP-dependent peptidase activity"/>
    <property type="evidence" value="ECO:0007669"/>
    <property type="project" value="UniProtKB-UniRule"/>
</dbReference>
<dbReference type="InterPro" id="IPR003593">
    <property type="entry name" value="AAA+_ATPase"/>
</dbReference>
<dbReference type="GO" id="GO:0016887">
    <property type="term" value="F:ATP hydrolysis activity"/>
    <property type="evidence" value="ECO:0007669"/>
    <property type="project" value="UniProtKB-UniRule"/>
</dbReference>
<dbReference type="AlphaFoldDB" id="A0A1G6IYB5"/>
<dbReference type="GO" id="GO:0043565">
    <property type="term" value="F:sequence-specific DNA binding"/>
    <property type="evidence" value="ECO:0007669"/>
    <property type="project" value="UniProtKB-UniRule"/>
</dbReference>
<keyword evidence="7 14" id="KW-0067">ATP-binding</keyword>
<evidence type="ECO:0000256" key="8">
    <source>
        <dbReference type="ARBA" id="ARBA00023016"/>
    </source>
</evidence>
<dbReference type="FunFam" id="3.40.50.300:FF:000021">
    <property type="entry name" value="Lon protease homolog"/>
    <property type="match status" value="1"/>
</dbReference>
<dbReference type="InterPro" id="IPR054594">
    <property type="entry name" value="Lon_lid"/>
</dbReference>
<dbReference type="InterPro" id="IPR008268">
    <property type="entry name" value="Peptidase_S16_AS"/>
</dbReference>
<dbReference type="Pfam" id="PF22667">
    <property type="entry name" value="Lon_lid"/>
    <property type="match status" value="1"/>
</dbReference>
<evidence type="ECO:0000256" key="5">
    <source>
        <dbReference type="ARBA" id="ARBA00022801"/>
    </source>
</evidence>
<dbReference type="GO" id="GO:0005737">
    <property type="term" value="C:cytoplasm"/>
    <property type="evidence" value="ECO:0007669"/>
    <property type="project" value="UniProtKB-SubCell"/>
</dbReference>
<evidence type="ECO:0000256" key="17">
    <source>
        <dbReference type="PIRSR" id="PIRSR001174-2"/>
    </source>
</evidence>
<feature type="active site" evidence="14 16">
    <location>
        <position position="722"/>
    </location>
</feature>
<dbReference type="GO" id="GO:0004252">
    <property type="term" value="F:serine-type endopeptidase activity"/>
    <property type="evidence" value="ECO:0007669"/>
    <property type="project" value="UniProtKB-UniRule"/>
</dbReference>
<dbReference type="NCBIfam" id="TIGR00763">
    <property type="entry name" value="lon"/>
    <property type="match status" value="1"/>
</dbReference>
<comment type="catalytic activity">
    <reaction evidence="9 14 15 18">
        <text>Hydrolysis of proteins in presence of ATP.</text>
        <dbReference type="EC" id="3.4.21.53"/>
    </reaction>
</comment>
<feature type="domain" description="Lon N-terminal" evidence="21">
    <location>
        <begin position="8"/>
        <end position="204"/>
    </location>
</feature>
<dbReference type="OrthoDB" id="9803599at2"/>
<dbReference type="InterPro" id="IPR015947">
    <property type="entry name" value="PUA-like_sf"/>
</dbReference>
<feature type="domain" description="Lon proteolytic" evidence="20">
    <location>
        <begin position="592"/>
        <end position="773"/>
    </location>
</feature>
<name>A0A1G6IYB5_9FIRM</name>
<dbReference type="InterPro" id="IPR014721">
    <property type="entry name" value="Ribsml_uS5_D2-typ_fold_subgr"/>
</dbReference>
<organism evidence="22 23">
    <name type="scientific">Succiniclasticum ruminis</name>
    <dbReference type="NCBI Taxonomy" id="40841"/>
    <lineage>
        <taxon>Bacteria</taxon>
        <taxon>Bacillati</taxon>
        <taxon>Bacillota</taxon>
        <taxon>Negativicutes</taxon>
        <taxon>Acidaminococcales</taxon>
        <taxon>Acidaminococcaceae</taxon>
        <taxon>Succiniclasticum</taxon>
    </lineage>
</organism>
<evidence type="ECO:0000313" key="23">
    <source>
        <dbReference type="Proteomes" id="UP000198943"/>
    </source>
</evidence>
<feature type="binding site" evidence="14 17">
    <location>
        <begin position="356"/>
        <end position="363"/>
    </location>
    <ligand>
        <name>ATP</name>
        <dbReference type="ChEBI" id="CHEBI:30616"/>
    </ligand>
</feature>
<comment type="induction">
    <text evidence="14">By heat shock.</text>
</comment>
<dbReference type="PRINTS" id="PR00830">
    <property type="entry name" value="ENDOLAPTASE"/>
</dbReference>
<dbReference type="GO" id="GO:0006515">
    <property type="term" value="P:protein quality control for misfolded or incompletely synthesized proteins"/>
    <property type="evidence" value="ECO:0007669"/>
    <property type="project" value="UniProtKB-UniRule"/>
</dbReference>
<feature type="active site" evidence="14 16">
    <location>
        <position position="679"/>
    </location>
</feature>
<dbReference type="InterPro" id="IPR008269">
    <property type="entry name" value="Lon_proteolytic"/>
</dbReference>
<evidence type="ECO:0000256" key="6">
    <source>
        <dbReference type="ARBA" id="ARBA00022825"/>
    </source>
</evidence>
<comment type="subcellular location">
    <subcellularLocation>
        <location evidence="1 14 15">Cytoplasm</location>
    </subcellularLocation>
</comment>
<evidence type="ECO:0000256" key="15">
    <source>
        <dbReference type="PIRNR" id="PIRNR001174"/>
    </source>
</evidence>
<keyword evidence="5 14" id="KW-0378">Hydrolase</keyword>
<dbReference type="InterPro" id="IPR003959">
    <property type="entry name" value="ATPase_AAA_core"/>
</dbReference>
<dbReference type="Gene3D" id="3.40.50.300">
    <property type="entry name" value="P-loop containing nucleotide triphosphate hydrolases"/>
    <property type="match status" value="1"/>
</dbReference>
<dbReference type="Gene3D" id="3.30.230.10">
    <property type="match status" value="1"/>
</dbReference>
<evidence type="ECO:0000259" key="21">
    <source>
        <dbReference type="PROSITE" id="PS51787"/>
    </source>
</evidence>
<keyword evidence="3 14" id="KW-0645">Protease</keyword>
<dbReference type="SUPFAM" id="SSF54211">
    <property type="entry name" value="Ribosomal protein S5 domain 2-like"/>
    <property type="match status" value="1"/>
</dbReference>
<dbReference type="Gene3D" id="1.10.8.60">
    <property type="match status" value="1"/>
</dbReference>
<evidence type="ECO:0000256" key="11">
    <source>
        <dbReference type="ARBA" id="ARBA00066743"/>
    </source>
</evidence>
<dbReference type="NCBIfam" id="NF008053">
    <property type="entry name" value="PRK10787.1"/>
    <property type="match status" value="1"/>
</dbReference>
<dbReference type="Proteomes" id="UP000198943">
    <property type="component" value="Unassembled WGS sequence"/>
</dbReference>
<evidence type="ECO:0000256" key="12">
    <source>
        <dbReference type="ARBA" id="ARBA00071934"/>
    </source>
</evidence>
<dbReference type="Gene3D" id="1.20.5.5270">
    <property type="match status" value="1"/>
</dbReference>
<protein>
    <recommendedName>
        <fullName evidence="12 14">Lon protease</fullName>
        <ecNumber evidence="11 14">3.4.21.53</ecNumber>
    </recommendedName>
    <alternativeName>
        <fullName evidence="13 14">ATP-dependent protease La</fullName>
    </alternativeName>
</protein>
<evidence type="ECO:0000256" key="4">
    <source>
        <dbReference type="ARBA" id="ARBA00022741"/>
    </source>
</evidence>
<evidence type="ECO:0000256" key="2">
    <source>
        <dbReference type="ARBA" id="ARBA00022490"/>
    </source>
</evidence>
<reference evidence="23" key="1">
    <citation type="submission" date="2016-10" db="EMBL/GenBank/DDBJ databases">
        <authorList>
            <person name="Varghese N."/>
            <person name="Submissions S."/>
        </authorList>
    </citation>
    <scope>NUCLEOTIDE SEQUENCE [LARGE SCALE GENOMIC DNA]</scope>
    <source>
        <strain evidence="23">DSM 11005</strain>
    </source>
</reference>
<dbReference type="EC" id="3.4.21.53" evidence="11 14"/>
<dbReference type="InterPro" id="IPR003111">
    <property type="entry name" value="Lon_prtase_N"/>
</dbReference>
<dbReference type="PANTHER" id="PTHR10046">
    <property type="entry name" value="ATP DEPENDENT LON PROTEASE FAMILY MEMBER"/>
    <property type="match status" value="1"/>
</dbReference>
<evidence type="ECO:0000256" key="16">
    <source>
        <dbReference type="PIRSR" id="PIRSR001174-1"/>
    </source>
</evidence>
<gene>
    <name evidence="14" type="primary">lon</name>
    <name evidence="22" type="ORF">SAMN04487864_102269</name>
</gene>
<dbReference type="SUPFAM" id="SSF52540">
    <property type="entry name" value="P-loop containing nucleoside triphosphate hydrolases"/>
    <property type="match status" value="1"/>
</dbReference>
<accession>A0A1G6IYB5</accession>
<dbReference type="InterPro" id="IPR046336">
    <property type="entry name" value="Lon_prtase_N_sf"/>
</dbReference>